<keyword evidence="1" id="KW-0472">Membrane</keyword>
<feature type="transmembrane region" description="Helical" evidence="1">
    <location>
        <begin position="20"/>
        <end position="44"/>
    </location>
</feature>
<sequence>MSSTGTSTTVAAWTNTWQHLMLASVGLLALLVSGGIPGGTNVLVAAEGNIGMGNGSTITIGDVLQGRLPSSTTRKAGSSTIPAVLQKGITINGKKVFPFALSRAVRWTDV</sequence>
<name>A0A084W892_ANOSI</name>
<organism evidence="2">
    <name type="scientific">Anopheles sinensis</name>
    <name type="common">Mosquito</name>
    <dbReference type="NCBI Taxonomy" id="74873"/>
    <lineage>
        <taxon>Eukaryota</taxon>
        <taxon>Metazoa</taxon>
        <taxon>Ecdysozoa</taxon>
        <taxon>Arthropoda</taxon>
        <taxon>Hexapoda</taxon>
        <taxon>Insecta</taxon>
        <taxon>Pterygota</taxon>
        <taxon>Neoptera</taxon>
        <taxon>Endopterygota</taxon>
        <taxon>Diptera</taxon>
        <taxon>Nematocera</taxon>
        <taxon>Culicoidea</taxon>
        <taxon>Culicidae</taxon>
        <taxon>Anophelinae</taxon>
        <taxon>Anopheles</taxon>
    </lineage>
</organism>
<dbReference type="AlphaFoldDB" id="A0A084W892"/>
<keyword evidence="4" id="KW-1185">Reference proteome</keyword>
<dbReference type="EnsemblMetazoa" id="ASIC014436-RA">
    <property type="protein sequence ID" value="ASIC014436-PA"/>
    <property type="gene ID" value="ASIC014436"/>
</dbReference>
<dbReference type="EMBL" id="KE525317">
    <property type="protein sequence ID" value="KFB46436.1"/>
    <property type="molecule type" value="Genomic_DNA"/>
</dbReference>
<evidence type="ECO:0000313" key="2">
    <source>
        <dbReference type="EMBL" id="KFB46436.1"/>
    </source>
</evidence>
<evidence type="ECO:0000313" key="3">
    <source>
        <dbReference type="EnsemblMetazoa" id="ASIC014436-PA"/>
    </source>
</evidence>
<evidence type="ECO:0000313" key="4">
    <source>
        <dbReference type="Proteomes" id="UP000030765"/>
    </source>
</evidence>
<gene>
    <name evidence="2" type="ORF">ZHAS_00014436</name>
</gene>
<dbReference type="Proteomes" id="UP000030765">
    <property type="component" value="Unassembled WGS sequence"/>
</dbReference>
<evidence type="ECO:0000256" key="1">
    <source>
        <dbReference type="SAM" id="Phobius"/>
    </source>
</evidence>
<protein>
    <submittedName>
        <fullName evidence="2 3">PilT protein-like protein</fullName>
    </submittedName>
</protein>
<reference evidence="2 4" key="1">
    <citation type="journal article" date="2014" name="BMC Genomics">
        <title>Genome sequence of Anopheles sinensis provides insight into genetics basis of mosquito competence for malaria parasites.</title>
        <authorList>
            <person name="Zhou D."/>
            <person name="Zhang D."/>
            <person name="Ding G."/>
            <person name="Shi L."/>
            <person name="Hou Q."/>
            <person name="Ye Y."/>
            <person name="Xu Y."/>
            <person name="Zhou H."/>
            <person name="Xiong C."/>
            <person name="Li S."/>
            <person name="Yu J."/>
            <person name="Hong S."/>
            <person name="Yu X."/>
            <person name="Zou P."/>
            <person name="Chen C."/>
            <person name="Chang X."/>
            <person name="Wang W."/>
            <person name="Lv Y."/>
            <person name="Sun Y."/>
            <person name="Ma L."/>
            <person name="Shen B."/>
            <person name="Zhu C."/>
        </authorList>
    </citation>
    <scope>NUCLEOTIDE SEQUENCE [LARGE SCALE GENOMIC DNA]</scope>
</reference>
<accession>A0A084W892</accession>
<keyword evidence="1" id="KW-0812">Transmembrane</keyword>
<reference evidence="3" key="2">
    <citation type="submission" date="2020-05" db="UniProtKB">
        <authorList>
            <consortium name="EnsemblMetazoa"/>
        </authorList>
    </citation>
    <scope>IDENTIFICATION</scope>
</reference>
<keyword evidence="1" id="KW-1133">Transmembrane helix</keyword>
<dbReference type="VEuPathDB" id="VectorBase:ASIC014436"/>
<dbReference type="EMBL" id="ATLV01021391">
    <property type="status" value="NOT_ANNOTATED_CDS"/>
    <property type="molecule type" value="Genomic_DNA"/>
</dbReference>
<proteinExistence type="predicted"/>